<evidence type="ECO:0000313" key="5">
    <source>
        <dbReference type="Proteomes" id="UP001227317"/>
    </source>
</evidence>
<reference evidence="4 5" key="1">
    <citation type="submission" date="2023-06" db="EMBL/GenBank/DDBJ databases">
        <title>Azospirillum isscasensis sp.nov, a bacterium isolated from rhizosphere soil of rice.</title>
        <authorList>
            <person name="Wang H."/>
        </authorList>
    </citation>
    <scope>NUCLEOTIDE SEQUENCE [LARGE SCALE GENOMIC DNA]</scope>
    <source>
        <strain evidence="4 5">C340-1</strain>
    </source>
</reference>
<name>A0ABU0WK06_9PROT</name>
<dbReference type="Pfam" id="PF18821">
    <property type="entry name" value="LPD7"/>
    <property type="match status" value="1"/>
</dbReference>
<dbReference type="RefSeq" id="WP_306708201.1">
    <property type="nucleotide sequence ID" value="NZ_JAUJFI010000086.1"/>
</dbReference>
<keyword evidence="5" id="KW-1185">Reference proteome</keyword>
<sequence length="436" mass="47745">MVIKGSSRGQSASDIRRLAAHLLAAENETVEVAEIAGVTAGGLHAALAEMRAVSLGSRTRKSVYHASINVARDEAAMMTRARWMEAVGELEHRLGLAGRPRAVVFHRKHERDHVHVVWGRVDPLTLKAVSDGQNYRIHEECSRALEERFGHRPVMGAHIRTPGVRRPIAKATHADWQAAERTGIAVEDVAARMRAAWLESNTGTAFRAALEARGLSLAKGRRGLLAVDEAGTPHSIARRLGLKAAVVRAKLADIGSDDVPAVDEARTTRRKSPMKKIVIGAAGPAYAAEADWEALEDYWRRLGYAPVRQWNCLWVDVDGACLRDFGDRLEIHGTGEPTDAQIAAMVAAGKARGWSTIHFHGGSEAFQHRARLEALRQGFPPEAISLECDPGGGSKPPDEPMPEHLRRKLGLPEHGNTENTRNTENTEEQAYSPRFR</sequence>
<dbReference type="Pfam" id="PF03432">
    <property type="entry name" value="Relaxase"/>
    <property type="match status" value="1"/>
</dbReference>
<accession>A0ABU0WK06</accession>
<protein>
    <submittedName>
        <fullName evidence="4">Relaxase/mobilization nuclease domain-containing protein</fullName>
    </submittedName>
</protein>
<gene>
    <name evidence="4" type="ORF">QSG27_17155</name>
</gene>
<dbReference type="EMBL" id="JAUJFI010000086">
    <property type="protein sequence ID" value="MDQ2104432.1"/>
    <property type="molecule type" value="Genomic_DNA"/>
</dbReference>
<evidence type="ECO:0000259" key="3">
    <source>
        <dbReference type="Pfam" id="PF18821"/>
    </source>
</evidence>
<evidence type="ECO:0000259" key="2">
    <source>
        <dbReference type="Pfam" id="PF03432"/>
    </source>
</evidence>
<evidence type="ECO:0000313" key="4">
    <source>
        <dbReference type="EMBL" id="MDQ2104432.1"/>
    </source>
</evidence>
<proteinExistence type="predicted"/>
<feature type="domain" description="MobA/VirD2-like nuclease" evidence="2">
    <location>
        <begin position="26"/>
        <end position="150"/>
    </location>
</feature>
<comment type="caution">
    <text evidence="4">The sequence shown here is derived from an EMBL/GenBank/DDBJ whole genome shotgun (WGS) entry which is preliminary data.</text>
</comment>
<dbReference type="InterPro" id="IPR040677">
    <property type="entry name" value="LPD7"/>
</dbReference>
<feature type="region of interest" description="Disordered" evidence="1">
    <location>
        <begin position="382"/>
        <end position="436"/>
    </location>
</feature>
<dbReference type="Proteomes" id="UP001227317">
    <property type="component" value="Unassembled WGS sequence"/>
</dbReference>
<evidence type="ECO:0000256" key="1">
    <source>
        <dbReference type="SAM" id="MobiDB-lite"/>
    </source>
</evidence>
<organism evidence="4 5">
    <name type="scientific">Azospirillum isscasi</name>
    <dbReference type="NCBI Taxonomy" id="3053926"/>
    <lineage>
        <taxon>Bacteria</taxon>
        <taxon>Pseudomonadati</taxon>
        <taxon>Pseudomonadota</taxon>
        <taxon>Alphaproteobacteria</taxon>
        <taxon>Rhodospirillales</taxon>
        <taxon>Azospirillaceae</taxon>
        <taxon>Azospirillum</taxon>
    </lineage>
</organism>
<feature type="domain" description="Large polyvalent protein-associated" evidence="3">
    <location>
        <begin position="318"/>
        <end position="380"/>
    </location>
</feature>
<dbReference type="InterPro" id="IPR005094">
    <property type="entry name" value="Endonuclease_MobA/VirD2"/>
</dbReference>